<dbReference type="PROSITE" id="PS50088">
    <property type="entry name" value="ANK_REPEAT"/>
    <property type="match status" value="1"/>
</dbReference>
<feature type="transmembrane region" description="Helical" evidence="12">
    <location>
        <begin position="663"/>
        <end position="683"/>
    </location>
</feature>
<dbReference type="GO" id="GO:0034703">
    <property type="term" value="C:cation channel complex"/>
    <property type="evidence" value="ECO:0007669"/>
    <property type="project" value="TreeGrafter"/>
</dbReference>
<dbReference type="GeneID" id="106074945"/>
<dbReference type="RefSeq" id="XP_055893354.1">
    <property type="nucleotide sequence ID" value="XM_056037379.1"/>
</dbReference>
<evidence type="ECO:0000256" key="12">
    <source>
        <dbReference type="SAM" id="Phobius"/>
    </source>
</evidence>
<dbReference type="PRINTS" id="PR01097">
    <property type="entry name" value="TRNSRECEPTRP"/>
</dbReference>
<feature type="region of interest" description="Disordered" evidence="11">
    <location>
        <begin position="1031"/>
        <end position="1071"/>
    </location>
</feature>
<keyword evidence="14" id="KW-1185">Reference proteome</keyword>
<evidence type="ECO:0000259" key="13">
    <source>
        <dbReference type="SMART" id="SM01420"/>
    </source>
</evidence>
<feature type="transmembrane region" description="Helical" evidence="12">
    <location>
        <begin position="481"/>
        <end position="500"/>
    </location>
</feature>
<feature type="compositionally biased region" description="Polar residues" evidence="11">
    <location>
        <begin position="1031"/>
        <end position="1040"/>
    </location>
</feature>
<evidence type="ECO:0000256" key="1">
    <source>
        <dbReference type="ARBA" id="ARBA00004141"/>
    </source>
</evidence>
<dbReference type="SUPFAM" id="SSF48403">
    <property type="entry name" value="Ankyrin repeat"/>
    <property type="match status" value="1"/>
</dbReference>
<feature type="compositionally biased region" description="Basic residues" evidence="11">
    <location>
        <begin position="838"/>
        <end position="848"/>
    </location>
</feature>
<feature type="transmembrane region" description="Helical" evidence="12">
    <location>
        <begin position="394"/>
        <end position="415"/>
    </location>
</feature>
<evidence type="ECO:0000256" key="8">
    <source>
        <dbReference type="ARBA" id="ARBA00023136"/>
    </source>
</evidence>
<evidence type="ECO:0000256" key="9">
    <source>
        <dbReference type="ARBA" id="ARBA00023303"/>
    </source>
</evidence>
<sequence length="1110" mass="125226">MSDTDHGARNRGSTAPAQGAMDKVYLAYRESLLNAAPRMMEELGMDAGEDFLGMGVFRKDVDLTNEEKQYLLSVERGDVPSTRQYLNNSKQTGMNLNCLDPLGRTALLVAIENENIEMIELLLSYGVEVGDALLHAINEENVEAVELLLNHELATKGEQQPLTTTVPSSSFTPDITPIILAGHRDNYEIIKILLDRGYRIPKPHNARCSCKDCITGSQEDSLRHSRSRINAYKALASPSLICLSSKDPILTSFELSCELKQLSKLENEFKADYEKLAVKCQEFAVDLLEQTRGSRELAIILNHDNTTTDEQNCDKVRLSRLKLAIKYKQKKFVAHPNCQQLLASMWYEGLPGFRRRSILSKLTIMAIIGFLFPVLSIVYLIAPKCSIGQLITKPFVKFMIHCSSYIVFLFLLILVSQRVEVLKVSGDDEFRSGTGKKELRGSQASLVEWIILAYVAGLMWSEIKQLWGEGAIEYIHDMWNILDFFTNSLYIATFTLRLLAYLQVQEEKREGDSNADRDRKDWEAYDPNLIAEALFAAANIFSSLKLVNIFTVSPYLGPLQISLGRMIMDLVQFGCIFCLVLFSFASGLNHLYWYYADKHATECRNATPPPHLTENSSCDRKYRSFANLWEIVQSLYWAIYGLVDLDHAELRPKFNHEYTEFVGKLMFGTYSWIALIVLLNMLIAMMSNSYQRIYSQADEEWKFARSKLWISYFEDSGTLPPPFNVIPSPKTVYYIIRWCKNKLCACFCSKAEKRNRWQSIKKIVKKINEKEIRYQAVMRDLIKRYIMQKQRGSQKGEGVNEDDINELKQDVSSFRFELLEILRNNGMKTPNPNQTKPTNRRLSRKKSHMSLDRLRRSMSLETCKVESPGKNPVDVVLERQTNSLKCRYNPPETIPEEEFERIRRESLIPRVGLLAGVGRRRSSVVPPSDGAATVVSTAASSGAFSAAVTAISALKVSTTKVVNGNSNSVVCPDDVVAMATDNMQLEGSDGSNYSQRRDEGLGESFDRYSEMSDSTSRIGIVGSVIELQTLHPTTHSSSPVRYSKTPGGVSSTSPDNSRRNGGTHCGIDDEEYDGMSFTAPPMPEGSPCDPNEIDPLSFLTEAQAKRVTFM</sequence>
<dbReference type="GO" id="GO:0005886">
    <property type="term" value="C:plasma membrane"/>
    <property type="evidence" value="ECO:0007669"/>
    <property type="project" value="TreeGrafter"/>
</dbReference>
<dbReference type="Gene3D" id="1.25.40.20">
    <property type="entry name" value="Ankyrin repeat-containing domain"/>
    <property type="match status" value="1"/>
</dbReference>
<dbReference type="SMART" id="SM01420">
    <property type="entry name" value="TRP_2"/>
    <property type="match status" value="1"/>
</dbReference>
<dbReference type="Pfam" id="PF08344">
    <property type="entry name" value="TRP_2"/>
    <property type="match status" value="1"/>
</dbReference>
<keyword evidence="7" id="KW-0406">Ion transport</keyword>
<feature type="transmembrane region" description="Helical" evidence="12">
    <location>
        <begin position="362"/>
        <end position="382"/>
    </location>
</feature>
<dbReference type="InterPro" id="IPR036770">
    <property type="entry name" value="Ankyrin_rpt-contain_sf"/>
</dbReference>
<comment type="subcellular location">
    <subcellularLocation>
        <location evidence="1">Membrane</location>
        <topology evidence="1">Multi-pass membrane protein</topology>
    </subcellularLocation>
</comment>
<gene>
    <name evidence="15" type="primary">LOC106074945</name>
</gene>
<evidence type="ECO:0000256" key="7">
    <source>
        <dbReference type="ARBA" id="ARBA00023065"/>
    </source>
</evidence>
<feature type="transmembrane region" description="Helical" evidence="12">
    <location>
        <begin position="570"/>
        <end position="595"/>
    </location>
</feature>
<feature type="transmembrane region" description="Helical" evidence="12">
    <location>
        <begin position="529"/>
        <end position="550"/>
    </location>
</feature>
<keyword evidence="4" id="KW-0677">Repeat</keyword>
<keyword evidence="8 12" id="KW-0472">Membrane</keyword>
<dbReference type="InterPro" id="IPR002110">
    <property type="entry name" value="Ankyrin_rpt"/>
</dbReference>
<reference evidence="15" key="1">
    <citation type="submission" date="2025-08" db="UniProtKB">
        <authorList>
            <consortium name="RefSeq"/>
        </authorList>
    </citation>
    <scope>IDENTIFICATION</scope>
</reference>
<feature type="domain" description="Transient receptor ion channel" evidence="13">
    <location>
        <begin position="208"/>
        <end position="270"/>
    </location>
</feature>
<proteinExistence type="predicted"/>
<evidence type="ECO:0000256" key="11">
    <source>
        <dbReference type="SAM" id="MobiDB-lite"/>
    </source>
</evidence>
<keyword evidence="6 10" id="KW-0040">ANK repeat</keyword>
<evidence type="ECO:0000256" key="4">
    <source>
        <dbReference type="ARBA" id="ARBA00022737"/>
    </source>
</evidence>
<dbReference type="Proteomes" id="UP001165740">
    <property type="component" value="Chromosome 8"/>
</dbReference>
<dbReference type="GO" id="GO:0051480">
    <property type="term" value="P:regulation of cytosolic calcium ion concentration"/>
    <property type="evidence" value="ECO:0007669"/>
    <property type="project" value="TreeGrafter"/>
</dbReference>
<evidence type="ECO:0000256" key="3">
    <source>
        <dbReference type="ARBA" id="ARBA00022692"/>
    </source>
</evidence>
<dbReference type="AlphaFoldDB" id="A0A9W3B1K3"/>
<dbReference type="GO" id="GO:0070679">
    <property type="term" value="F:inositol 1,4,5 trisphosphate binding"/>
    <property type="evidence" value="ECO:0007669"/>
    <property type="project" value="TreeGrafter"/>
</dbReference>
<keyword evidence="5 12" id="KW-1133">Transmembrane helix</keyword>
<dbReference type="PROSITE" id="PS50297">
    <property type="entry name" value="ANK_REP_REGION"/>
    <property type="match status" value="1"/>
</dbReference>
<dbReference type="Pfam" id="PF00520">
    <property type="entry name" value="Ion_trans"/>
    <property type="match status" value="1"/>
</dbReference>
<dbReference type="PANTHER" id="PTHR10117:SF54">
    <property type="entry name" value="TRANSIENT RECEPTOR POTENTIAL-GAMMA PROTEIN"/>
    <property type="match status" value="1"/>
</dbReference>
<dbReference type="InterPro" id="IPR002153">
    <property type="entry name" value="TRPC_channel"/>
</dbReference>
<feature type="repeat" description="ANK" evidence="10">
    <location>
        <begin position="102"/>
        <end position="129"/>
    </location>
</feature>
<organism evidence="14 15">
    <name type="scientific">Biomphalaria glabrata</name>
    <name type="common">Bloodfluke planorb</name>
    <name type="synonym">Freshwater snail</name>
    <dbReference type="NCBI Taxonomy" id="6526"/>
    <lineage>
        <taxon>Eukaryota</taxon>
        <taxon>Metazoa</taxon>
        <taxon>Spiralia</taxon>
        <taxon>Lophotrochozoa</taxon>
        <taxon>Mollusca</taxon>
        <taxon>Gastropoda</taxon>
        <taxon>Heterobranchia</taxon>
        <taxon>Euthyneura</taxon>
        <taxon>Panpulmonata</taxon>
        <taxon>Hygrophila</taxon>
        <taxon>Lymnaeoidea</taxon>
        <taxon>Planorbidae</taxon>
        <taxon>Biomphalaria</taxon>
    </lineage>
</organism>
<name>A0A9W3B1K3_BIOGL</name>
<accession>A0A9W3B1K3</accession>
<evidence type="ECO:0000256" key="10">
    <source>
        <dbReference type="PROSITE-ProRule" id="PRU00023"/>
    </source>
</evidence>
<dbReference type="Pfam" id="PF12796">
    <property type="entry name" value="Ank_2"/>
    <property type="match status" value="1"/>
</dbReference>
<evidence type="ECO:0000256" key="5">
    <source>
        <dbReference type="ARBA" id="ARBA00022989"/>
    </source>
</evidence>
<evidence type="ECO:0000256" key="6">
    <source>
        <dbReference type="ARBA" id="ARBA00023043"/>
    </source>
</evidence>
<dbReference type="InterPro" id="IPR013555">
    <property type="entry name" value="TRP_dom"/>
</dbReference>
<keyword evidence="9" id="KW-0407">Ion channel</keyword>
<keyword evidence="3 12" id="KW-0812">Transmembrane</keyword>
<protein>
    <submittedName>
        <fullName evidence="15">Short transient receptor potential channel 4-like isoform X1</fullName>
    </submittedName>
</protein>
<dbReference type="OrthoDB" id="2373987at2759"/>
<dbReference type="OMA" id="KGIRCAE"/>
<evidence type="ECO:0000256" key="2">
    <source>
        <dbReference type="ARBA" id="ARBA00022448"/>
    </source>
</evidence>
<feature type="region of interest" description="Disordered" evidence="11">
    <location>
        <begin position="825"/>
        <end position="851"/>
    </location>
</feature>
<evidence type="ECO:0000313" key="14">
    <source>
        <dbReference type="Proteomes" id="UP001165740"/>
    </source>
</evidence>
<dbReference type="PANTHER" id="PTHR10117">
    <property type="entry name" value="TRANSIENT RECEPTOR POTENTIAL CHANNEL"/>
    <property type="match status" value="1"/>
</dbReference>
<feature type="compositionally biased region" description="Polar residues" evidence="11">
    <location>
        <begin position="826"/>
        <end position="837"/>
    </location>
</feature>
<dbReference type="SMART" id="SM00248">
    <property type="entry name" value="ANK"/>
    <property type="match status" value="2"/>
</dbReference>
<keyword evidence="2" id="KW-0813">Transport</keyword>
<dbReference type="GO" id="GO:0015279">
    <property type="term" value="F:store-operated calcium channel activity"/>
    <property type="evidence" value="ECO:0007669"/>
    <property type="project" value="TreeGrafter"/>
</dbReference>
<dbReference type="InterPro" id="IPR005821">
    <property type="entry name" value="Ion_trans_dom"/>
</dbReference>
<dbReference type="NCBIfam" id="TIGR00870">
    <property type="entry name" value="trp"/>
    <property type="match status" value="1"/>
</dbReference>
<evidence type="ECO:0000313" key="15">
    <source>
        <dbReference type="RefSeq" id="XP_055893354.1"/>
    </source>
</evidence>